<evidence type="ECO:0000256" key="1">
    <source>
        <dbReference type="ARBA" id="ARBA00004123"/>
    </source>
</evidence>
<dbReference type="OrthoDB" id="5087195at2759"/>
<dbReference type="InterPro" id="IPR052035">
    <property type="entry name" value="ZnF_BED_domain_contain"/>
</dbReference>
<evidence type="ECO:0000256" key="4">
    <source>
        <dbReference type="ARBA" id="ARBA00022833"/>
    </source>
</evidence>
<evidence type="ECO:0000256" key="3">
    <source>
        <dbReference type="ARBA" id="ARBA00022771"/>
    </source>
</evidence>
<comment type="caution">
    <text evidence="6">The sequence shown here is derived from an EMBL/GenBank/DDBJ whole genome shotgun (WGS) entry which is preliminary data.</text>
</comment>
<comment type="subcellular location">
    <subcellularLocation>
        <location evidence="1">Nucleus</location>
    </subcellularLocation>
</comment>
<evidence type="ECO:0000256" key="5">
    <source>
        <dbReference type="ARBA" id="ARBA00023242"/>
    </source>
</evidence>
<proteinExistence type="predicted"/>
<dbReference type="Proteomes" id="UP000765509">
    <property type="component" value="Unassembled WGS sequence"/>
</dbReference>
<keyword evidence="4" id="KW-0862">Zinc</keyword>
<keyword evidence="5" id="KW-0539">Nucleus</keyword>
<dbReference type="PANTHER" id="PTHR46481:SF10">
    <property type="entry name" value="ZINC FINGER BED DOMAIN-CONTAINING PROTEIN 39"/>
    <property type="match status" value="1"/>
</dbReference>
<evidence type="ECO:0000313" key="7">
    <source>
        <dbReference type="Proteomes" id="UP000765509"/>
    </source>
</evidence>
<sequence>MTDAWTSPNATAYVEVTRHFLDQDFNLTSILLGLLEIEGPHSGVALATHFLSILHQYDLEDRITRITTNNASSNSSMVNKIASMAETFNASTHAIGCMAYVLHLVAQDGLKALSKGVAPTTYEQEEPPGPMDIVNIINPPDGLGLRYDSIRSRVAGLASYLQQSPQCGEKLAATVKLIYDVPKPTYAMYVLSRASNMP</sequence>
<dbReference type="GO" id="GO:0008270">
    <property type="term" value="F:zinc ion binding"/>
    <property type="evidence" value="ECO:0007669"/>
    <property type="project" value="UniProtKB-KW"/>
</dbReference>
<dbReference type="GO" id="GO:0005634">
    <property type="term" value="C:nucleus"/>
    <property type="evidence" value="ECO:0007669"/>
    <property type="project" value="UniProtKB-SubCell"/>
</dbReference>
<accession>A0A9Q3J318</accession>
<evidence type="ECO:0000313" key="6">
    <source>
        <dbReference type="EMBL" id="MBW0554787.1"/>
    </source>
</evidence>
<organism evidence="6 7">
    <name type="scientific">Austropuccinia psidii MF-1</name>
    <dbReference type="NCBI Taxonomy" id="1389203"/>
    <lineage>
        <taxon>Eukaryota</taxon>
        <taxon>Fungi</taxon>
        <taxon>Dikarya</taxon>
        <taxon>Basidiomycota</taxon>
        <taxon>Pucciniomycotina</taxon>
        <taxon>Pucciniomycetes</taxon>
        <taxon>Pucciniales</taxon>
        <taxon>Sphaerophragmiaceae</taxon>
        <taxon>Austropuccinia</taxon>
    </lineage>
</organism>
<dbReference type="InterPro" id="IPR012337">
    <property type="entry name" value="RNaseH-like_sf"/>
</dbReference>
<reference evidence="6" key="1">
    <citation type="submission" date="2021-03" db="EMBL/GenBank/DDBJ databases">
        <title>Draft genome sequence of rust myrtle Austropuccinia psidii MF-1, a brazilian biotype.</title>
        <authorList>
            <person name="Quecine M.C."/>
            <person name="Pachon D.M.R."/>
            <person name="Bonatelli M.L."/>
            <person name="Correr F.H."/>
            <person name="Franceschini L.M."/>
            <person name="Leite T.F."/>
            <person name="Margarido G.R.A."/>
            <person name="Almeida C.A."/>
            <person name="Ferrarezi J.A."/>
            <person name="Labate C.A."/>
        </authorList>
    </citation>
    <scope>NUCLEOTIDE SEQUENCE</scope>
    <source>
        <strain evidence="6">MF-1</strain>
    </source>
</reference>
<name>A0A9Q3J318_9BASI</name>
<keyword evidence="7" id="KW-1185">Reference proteome</keyword>
<dbReference type="PANTHER" id="PTHR46481">
    <property type="entry name" value="ZINC FINGER BED DOMAIN-CONTAINING PROTEIN 4"/>
    <property type="match status" value="1"/>
</dbReference>
<dbReference type="SUPFAM" id="SSF53098">
    <property type="entry name" value="Ribonuclease H-like"/>
    <property type="match status" value="1"/>
</dbReference>
<dbReference type="AlphaFoldDB" id="A0A9Q3J318"/>
<evidence type="ECO:0000256" key="2">
    <source>
        <dbReference type="ARBA" id="ARBA00022723"/>
    </source>
</evidence>
<gene>
    <name evidence="6" type="ORF">O181_094502</name>
</gene>
<dbReference type="EMBL" id="AVOT02061578">
    <property type="protein sequence ID" value="MBW0554787.1"/>
    <property type="molecule type" value="Genomic_DNA"/>
</dbReference>
<protein>
    <submittedName>
        <fullName evidence="6">Uncharacterized protein</fullName>
    </submittedName>
</protein>
<keyword evidence="2" id="KW-0479">Metal-binding</keyword>
<keyword evidence="3" id="KW-0863">Zinc-finger</keyword>